<comment type="function">
    <text evidence="14">Serine/threonine protein kinase which activates checkpoint signaling upon genotoxic stresses such as ionizing radiation (IR), ultraviolet light (UV), or DNA replication stalling, thereby acting as a DNA damage sensor. Recognizes the substrate consensus sequence [ST]-Q. Phosphorylates histone H2A to form H2AS128ph (gamma-H2A) at sites of DNA damage, involved in the regulation of DNA damage response mechanism. Required for the control of telomere length and genome stability.</text>
</comment>
<keyword evidence="11 14" id="KW-0539">Nucleus</keyword>
<dbReference type="InterPro" id="IPR044107">
    <property type="entry name" value="PIKKc_ATM"/>
</dbReference>
<dbReference type="PROSITE" id="PS51190">
    <property type="entry name" value="FATC"/>
    <property type="match status" value="1"/>
</dbReference>
<dbReference type="SMART" id="SM01343">
    <property type="entry name" value="FATC"/>
    <property type="match status" value="1"/>
</dbReference>
<sequence length="2967" mass="335242">MSASTLRSIDSLLRSDKVKDRQEGFQIIRETFKHATLVRDLDSTGDGKSWLLVYQAIFAAILTERSSCLKKGFDAATPVARRRLSDSASLLRWLVEKSVAELRRSVLKPLVTHLLQTMVYHGALLEPVALDYAKTLRVLLSYQPHLDHLEAGRWVNLLHVSFSAILNDRLLTDGDFREDDDDQEKVDIALDAALEDISDREISASPSKKRSRARETSTQAPTGPTRSSTLVKISPEQVEFAALVQVLFSSTAPPYLSSDYSHLPHAILGRFRRYYAMYSPDTSAHHNIISGLNLLLSNLALNAVREVTTFGHSIWDALLALWTPKQRTMKEDILIALRMLFPFITSQNGTMNSRDDRWRLYELRELIRRLDEEADKHGKGGLEALSLDYIRLDTRHAHQNRRAFQADTFCSGHAFNEGQALTWAAMELHADCLAKLFLSSEEAVIGTVEGRAGKKQRLEDSVTSLLNAIQNPHTSSWSRVYRCQILLFLIDRHWSEFHDILQTKIFDVVREQTSNDDLTIQSWAFVCQAALAYAAQSTPIMRLWDWDGVWTYTFRRTNTPGACRAACHSAQVLLVCHAINPNRVLKDIEVLANDLSVQGPSFPYDSVCTFFGHCARLASGDVRLYKLQLDEKILGWLVESWNVVNGTTVGFNSRSRVEAHSMNDVLVLVRTLCGLPRPNELLYGTILPECAIVNALVEEQRTAVVHRYMLDARISTPDPASAVTPSKVPEDSLANNLEKPTSRAVKFSTFLEKSLKNLQQEWEAMKDLRSSATPEKIRRTIDAVVLALSFQMTLLLNGFRDTRRVLESACKLIEVIRPTLAWKRWTPEQRALILTALVPITRGHDLFPDPLQWEPLAEPDHSSGIHRKILISMRSKLRQDIKKPSIGAEVREGQSLLWERSVVQEAFDSLFKAVRSSLYAVIGSEDIGAEVEDGDDFSVPVRKPSVPGLVQSISTMSLSARICVQICVSFLTVGPMHQMGTQEPTRDKMLVDMILDSETDTMLLLAPELFESVARRQFAFGVGDMDRLMEDLESRLLDHTYSRSEAMQLLVIHFLRSTMHLWLVPTVVPGSMGRKVRALLFWLVDMLVARKCRSWRVRDQLVIFLDAYLQADTTQSFWTAAEDHEDERDVPEFDARYCIQFLANDDDVRVRFRSAVAYSYEGSARLYQEIMAGETVRSERHEHMLTDFMLMGNIMIVSAEIRRAPYADILLLSVRHPGRYDDHIFARLGFHTLCRLCETYAPSIAMSFFAEQEDLTRLPPRLLGYRDRRESATTLFMQILPIGLLGMDEASDSHGRSQLAAFCALMHSSTDQVLRELFAIRVALRICTEFDTPEGVSNQRSEIIWRALQTWATESASPGESPEVIFNSQTDAIVYHMLRAIGEIDPSPGGDLSDAIKSQFPSAEVSFFALTQFRGISDLSIHRPNAPLYTSSSVLQAIRWLRHMVAQTSTFETLYHVLHRLFAAVEKSLLVNEQLRYLNGICVLASIQSTAFQEVPVLLRNLLFGAVSVLAQPDLSRRAQSIIEWACQIYSQASEADPRFPELLSRIARIAFDLTTHPDREIQVTGDNMLGWAEDLASRLYVIPHAKEQVLRALHLWPRPATGTLAKIASELSYGELLDILNGHELASNKFRLVRRLRDLIRHGVVTDNFPRHDFWHLKACIPSSAQLDDGDVDAFVETLYANAGRLRSAGETAISLHTIAVRHQGDSRGSKDHYKAIAPNRSILLSLVDMMYRDNAHKVYVAYQSLRLLISPQEILLIAQTPLRPLESKAADISLLNSNEYVNSSQEFDTWIASITQVICDILSSQNQFYAQLHPILEDDVRFATELFPIVVHELLRRTEKHENNRNSSARIAISHLFTLVLQSNTAAGPSVRAIVDTRPSIKGEDPKKFGPLGSDSWVDVDLVLLAHAATRCGSYTTALLFLELRAPDPPDDPRTEQILYDIYSHIQEPDGFYGIKSHDVQDFLIRRFHHEKQWTKALHPQISGVVQSLHSFGFDHLAVAINQALGTEITTATSPMDYQLGWRTENWDLPNSDLNQHPGCSLFVALRAIHRERDSSSAEAIVQSALRHEILNLHSIGNENMTEVQDAVQRLLCLGDVRRWTRDPVQSAITSKEWPTDISEQLELIPSGFEFDNLEAVVATRISLLHSIYRRERERGNQIGNIPSPFVQKVISTERKCLHDLARSARMAGLPQIALNSIVRAQHLQSLSASSFDISLEFASVLWMQHEEKMAVDHLDALRQTHAGLPARIQALVLAQLGDWVAQACLKPPVTIRETYFIPAHEIVAEQHEGSAELGHIPYQFAVFAEHQYQAIAKSDTSAQLQRHMERKQLEVQEYASALSSSSRSSDTKHRSALSQAQRTAKLILDQDARQFTLHVEKLNSFLRDAITMFTRSLILSDEYDHDAVIRLCSLWFSNFNDTHLNQYISESIDAIPSRKFIFLTHQLTARLSAASRDPSSSGSQQALQNLMIRLCREHPFHSLYQVYALRQGPRSPPHRPLISTTSNDSQTSRKRAAEDLFNSLRGDSVEGNRLQDIETLCDAYVEWAKYPIKGDSSQEKNQPKDKDKQPGKPIPAELKLLKIRNMKVPLPTVHTPVDPSCQYNRIVGIKYYGKRYTTAGGVNLPKICDCVDENNVWHKQLFKGEGEDDLRQDAVMEQVFELTNHVLRKDSETRRRDLCVRTYKVIPLTAQSGVMEFVAQTIPLSRWLAPAHAKYHPRDYGLIEAGTILKKLFESNKGTKGVEKVMMKKFFTIRERFHPVMRHFFSEIHKVPMAWFEMRLKYARSVATTSIVGHVVGLGDRHISNILIDKVSGELIHIDLGVAFDQGQLLPIPELVPFRLTSDIVDGLGVSKTEGVFRRCAEETLRVLRDGSEVIKTVLEVFKYDPLHSWTANPLKLKRIQHIPDSGNAPDVSPDVDFAEESAERALRSVNAKLDKSLSVQYTVNELITAATDPNHLSMIYGGWNPHA</sequence>
<feature type="compositionally biased region" description="Polar residues" evidence="15">
    <location>
        <begin position="216"/>
        <end position="229"/>
    </location>
</feature>
<dbReference type="InterPro" id="IPR021668">
    <property type="entry name" value="TAN"/>
</dbReference>
<feature type="region of interest" description="Disordered" evidence="15">
    <location>
        <begin position="2553"/>
        <end position="2573"/>
    </location>
</feature>
<evidence type="ECO:0000256" key="5">
    <source>
        <dbReference type="ARBA" id="ARBA00022527"/>
    </source>
</evidence>
<dbReference type="GO" id="GO:0005524">
    <property type="term" value="F:ATP binding"/>
    <property type="evidence" value="ECO:0007669"/>
    <property type="project" value="UniProtKB-KW"/>
</dbReference>
<dbReference type="InterPro" id="IPR018936">
    <property type="entry name" value="PI3/4_kinase_CS"/>
</dbReference>
<keyword evidence="6 14" id="KW-0808">Transferase</keyword>
<dbReference type="InterPro" id="IPR003152">
    <property type="entry name" value="FATC_dom"/>
</dbReference>
<keyword evidence="10 14" id="KW-0067">ATP-binding</keyword>
<evidence type="ECO:0000256" key="7">
    <source>
        <dbReference type="ARBA" id="ARBA00022741"/>
    </source>
</evidence>
<name>A0A9P6B7C2_9AGAM</name>
<evidence type="ECO:0000256" key="11">
    <source>
        <dbReference type="ARBA" id="ARBA00023242"/>
    </source>
</evidence>
<dbReference type="InterPro" id="IPR038980">
    <property type="entry name" value="ATM_plant"/>
</dbReference>
<dbReference type="Gene3D" id="1.10.1070.11">
    <property type="entry name" value="Phosphatidylinositol 3-/4-kinase, catalytic domain"/>
    <property type="match status" value="1"/>
</dbReference>
<feature type="region of interest" description="Disordered" evidence="15">
    <location>
        <begin position="201"/>
        <end position="229"/>
    </location>
</feature>
<feature type="domain" description="PI3K/PI4K catalytic" evidence="16">
    <location>
        <begin position="2611"/>
        <end position="2937"/>
    </location>
</feature>
<dbReference type="SMART" id="SM01342">
    <property type="entry name" value="TAN"/>
    <property type="match status" value="1"/>
</dbReference>
<dbReference type="Pfam" id="PF11640">
    <property type="entry name" value="TAN"/>
    <property type="match status" value="1"/>
</dbReference>
<dbReference type="EMBL" id="MU128920">
    <property type="protein sequence ID" value="KAF9518981.1"/>
    <property type="molecule type" value="Genomic_DNA"/>
</dbReference>
<evidence type="ECO:0000256" key="2">
    <source>
        <dbReference type="ARBA" id="ARBA00010769"/>
    </source>
</evidence>
<dbReference type="InterPro" id="IPR036940">
    <property type="entry name" value="PI3/4_kinase_cat_sf"/>
</dbReference>
<evidence type="ECO:0000256" key="12">
    <source>
        <dbReference type="ARBA" id="ARBA00047899"/>
    </source>
</evidence>
<dbReference type="InterPro" id="IPR014009">
    <property type="entry name" value="PIK_FAT"/>
</dbReference>
<evidence type="ECO:0000256" key="9">
    <source>
        <dbReference type="ARBA" id="ARBA00022777"/>
    </source>
</evidence>
<keyword evidence="14" id="KW-0779">Telomere</keyword>
<evidence type="ECO:0000313" key="20">
    <source>
        <dbReference type="Proteomes" id="UP000886523"/>
    </source>
</evidence>
<keyword evidence="14" id="KW-0158">Chromosome</keyword>
<feature type="compositionally biased region" description="Basic and acidic residues" evidence="15">
    <location>
        <begin position="2555"/>
        <end position="2569"/>
    </location>
</feature>
<comment type="catalytic activity">
    <reaction evidence="13">
        <text>L-seryl-[protein] + ATP = O-phospho-L-seryl-[protein] + ADP + H(+)</text>
        <dbReference type="Rhea" id="RHEA:17989"/>
        <dbReference type="Rhea" id="RHEA-COMP:9863"/>
        <dbReference type="Rhea" id="RHEA-COMP:11604"/>
        <dbReference type="ChEBI" id="CHEBI:15378"/>
        <dbReference type="ChEBI" id="CHEBI:29999"/>
        <dbReference type="ChEBI" id="CHEBI:30616"/>
        <dbReference type="ChEBI" id="CHEBI:83421"/>
        <dbReference type="ChEBI" id="CHEBI:456216"/>
        <dbReference type="EC" id="2.7.11.1"/>
    </reaction>
</comment>
<dbReference type="Proteomes" id="UP000886523">
    <property type="component" value="Unassembled WGS sequence"/>
</dbReference>
<dbReference type="GO" id="GO:0035556">
    <property type="term" value="P:intracellular signal transduction"/>
    <property type="evidence" value="ECO:0007669"/>
    <property type="project" value="UniProtKB-ARBA"/>
</dbReference>
<dbReference type="PANTHER" id="PTHR37079">
    <property type="entry name" value="SERINE/THREONINE-PROTEIN KINASE ATM"/>
    <property type="match status" value="1"/>
</dbReference>
<evidence type="ECO:0000256" key="1">
    <source>
        <dbReference type="ARBA" id="ARBA00004123"/>
    </source>
</evidence>
<accession>A0A9P6B7C2</accession>
<comment type="caution">
    <text evidence="19">The sequence shown here is derived from an EMBL/GenBank/DDBJ whole genome shotgun (WGS) entry which is preliminary data.</text>
</comment>
<dbReference type="PANTHER" id="PTHR37079:SF4">
    <property type="entry name" value="SERINE_THREONINE-PROTEIN KINASE ATM"/>
    <property type="match status" value="1"/>
</dbReference>
<evidence type="ECO:0000259" key="18">
    <source>
        <dbReference type="PROSITE" id="PS51190"/>
    </source>
</evidence>
<evidence type="ECO:0000256" key="8">
    <source>
        <dbReference type="ARBA" id="ARBA00022763"/>
    </source>
</evidence>
<gene>
    <name evidence="19" type="ORF">BS47DRAFT_1337530</name>
</gene>
<dbReference type="GO" id="GO:0006281">
    <property type="term" value="P:DNA repair"/>
    <property type="evidence" value="ECO:0007669"/>
    <property type="project" value="InterPro"/>
</dbReference>
<keyword evidence="8 14" id="KW-0227">DNA damage</keyword>
<keyword evidence="20" id="KW-1185">Reference proteome</keyword>
<dbReference type="SUPFAM" id="SSF56112">
    <property type="entry name" value="Protein kinase-like (PK-like)"/>
    <property type="match status" value="1"/>
</dbReference>
<evidence type="ECO:0000256" key="10">
    <source>
        <dbReference type="ARBA" id="ARBA00022840"/>
    </source>
</evidence>
<comment type="subcellular location">
    <subcellularLocation>
        <location evidence="14">Chromosome</location>
        <location evidence="14">Telomere</location>
    </subcellularLocation>
    <subcellularLocation>
        <location evidence="1 14">Nucleus</location>
    </subcellularLocation>
</comment>
<evidence type="ECO:0000256" key="13">
    <source>
        <dbReference type="ARBA" id="ARBA00048679"/>
    </source>
</evidence>
<comment type="similarity">
    <text evidence="2 14">Belongs to the PI3/PI4-kinase family. ATM subfamily.</text>
</comment>
<feature type="domain" description="FAT" evidence="17">
    <location>
        <begin position="1906"/>
        <end position="2491"/>
    </location>
</feature>
<dbReference type="SMART" id="SM00146">
    <property type="entry name" value="PI3Kc"/>
    <property type="match status" value="1"/>
</dbReference>
<dbReference type="OrthoDB" id="381190at2759"/>
<dbReference type="CDD" id="cd05171">
    <property type="entry name" value="PIKKc_ATM"/>
    <property type="match status" value="1"/>
</dbReference>
<evidence type="ECO:0000256" key="3">
    <source>
        <dbReference type="ARBA" id="ARBA00012513"/>
    </source>
</evidence>
<evidence type="ECO:0000259" key="16">
    <source>
        <dbReference type="PROSITE" id="PS50290"/>
    </source>
</evidence>
<keyword evidence="14" id="KW-0156">Chromatin regulator</keyword>
<dbReference type="EC" id="2.7.11.1" evidence="3 14"/>
<evidence type="ECO:0000256" key="15">
    <source>
        <dbReference type="SAM" id="MobiDB-lite"/>
    </source>
</evidence>
<dbReference type="GO" id="GO:0006325">
    <property type="term" value="P:chromatin organization"/>
    <property type="evidence" value="ECO:0007669"/>
    <property type="project" value="UniProtKB-KW"/>
</dbReference>
<dbReference type="PROSITE" id="PS50290">
    <property type="entry name" value="PI3_4_KINASE_3"/>
    <property type="match status" value="1"/>
</dbReference>
<protein>
    <recommendedName>
        <fullName evidence="4 14">Serine/threonine-protein kinase Tel1</fullName>
        <ecNumber evidence="3 14">2.7.11.1</ecNumber>
    </recommendedName>
</protein>
<dbReference type="Pfam" id="PF02260">
    <property type="entry name" value="FATC"/>
    <property type="match status" value="1"/>
</dbReference>
<dbReference type="GO" id="GO:0005634">
    <property type="term" value="C:nucleus"/>
    <property type="evidence" value="ECO:0007669"/>
    <property type="project" value="UniProtKB-SubCell"/>
</dbReference>
<dbReference type="InterPro" id="IPR011009">
    <property type="entry name" value="Kinase-like_dom_sf"/>
</dbReference>
<feature type="region of interest" description="Disordered" evidence="15">
    <location>
        <begin position="2491"/>
        <end position="2514"/>
    </location>
</feature>
<evidence type="ECO:0000256" key="4">
    <source>
        <dbReference type="ARBA" id="ARBA00014619"/>
    </source>
</evidence>
<evidence type="ECO:0000256" key="14">
    <source>
        <dbReference type="RuleBase" id="RU365027"/>
    </source>
</evidence>
<feature type="domain" description="FATC" evidence="18">
    <location>
        <begin position="2935"/>
        <end position="2967"/>
    </location>
</feature>
<dbReference type="Gene3D" id="3.30.1010.10">
    <property type="entry name" value="Phosphatidylinositol 3-kinase Catalytic Subunit, Chain A, domain 4"/>
    <property type="match status" value="1"/>
</dbReference>
<dbReference type="PROSITE" id="PS51189">
    <property type="entry name" value="FAT"/>
    <property type="match status" value="1"/>
</dbReference>
<dbReference type="PROSITE" id="PS00916">
    <property type="entry name" value="PI3_4_KINASE_2"/>
    <property type="match status" value="1"/>
</dbReference>
<dbReference type="Pfam" id="PF00454">
    <property type="entry name" value="PI3_PI4_kinase"/>
    <property type="match status" value="1"/>
</dbReference>
<comment type="catalytic activity">
    <reaction evidence="12 14">
        <text>L-threonyl-[protein] + ATP = O-phospho-L-threonyl-[protein] + ADP + H(+)</text>
        <dbReference type="Rhea" id="RHEA:46608"/>
        <dbReference type="Rhea" id="RHEA-COMP:11060"/>
        <dbReference type="Rhea" id="RHEA-COMP:11605"/>
        <dbReference type="ChEBI" id="CHEBI:15378"/>
        <dbReference type="ChEBI" id="CHEBI:30013"/>
        <dbReference type="ChEBI" id="CHEBI:30616"/>
        <dbReference type="ChEBI" id="CHEBI:61977"/>
        <dbReference type="ChEBI" id="CHEBI:456216"/>
        <dbReference type="EC" id="2.7.11.1"/>
    </reaction>
</comment>
<evidence type="ECO:0000256" key="6">
    <source>
        <dbReference type="ARBA" id="ARBA00022679"/>
    </source>
</evidence>
<dbReference type="InterPro" id="IPR000403">
    <property type="entry name" value="PI3/4_kinase_cat_dom"/>
</dbReference>
<evidence type="ECO:0000259" key="17">
    <source>
        <dbReference type="PROSITE" id="PS51189"/>
    </source>
</evidence>
<proteinExistence type="inferred from homology"/>
<keyword evidence="9 14" id="KW-0418">Kinase</keyword>
<dbReference type="GO" id="GO:0000781">
    <property type="term" value="C:chromosome, telomeric region"/>
    <property type="evidence" value="ECO:0007669"/>
    <property type="project" value="UniProtKB-SubCell"/>
</dbReference>
<reference evidence="19" key="1">
    <citation type="journal article" date="2020" name="Nat. Commun.">
        <title>Large-scale genome sequencing of mycorrhizal fungi provides insights into the early evolution of symbiotic traits.</title>
        <authorList>
            <person name="Miyauchi S."/>
            <person name="Kiss E."/>
            <person name="Kuo A."/>
            <person name="Drula E."/>
            <person name="Kohler A."/>
            <person name="Sanchez-Garcia M."/>
            <person name="Morin E."/>
            <person name="Andreopoulos B."/>
            <person name="Barry K.W."/>
            <person name="Bonito G."/>
            <person name="Buee M."/>
            <person name="Carver A."/>
            <person name="Chen C."/>
            <person name="Cichocki N."/>
            <person name="Clum A."/>
            <person name="Culley D."/>
            <person name="Crous P.W."/>
            <person name="Fauchery L."/>
            <person name="Girlanda M."/>
            <person name="Hayes R.D."/>
            <person name="Keri Z."/>
            <person name="LaButti K."/>
            <person name="Lipzen A."/>
            <person name="Lombard V."/>
            <person name="Magnuson J."/>
            <person name="Maillard F."/>
            <person name="Murat C."/>
            <person name="Nolan M."/>
            <person name="Ohm R.A."/>
            <person name="Pangilinan J."/>
            <person name="Pereira M.F."/>
            <person name="Perotto S."/>
            <person name="Peter M."/>
            <person name="Pfister S."/>
            <person name="Riley R."/>
            <person name="Sitrit Y."/>
            <person name="Stielow J.B."/>
            <person name="Szollosi G."/>
            <person name="Zifcakova L."/>
            <person name="Stursova M."/>
            <person name="Spatafora J.W."/>
            <person name="Tedersoo L."/>
            <person name="Vaario L.M."/>
            <person name="Yamada A."/>
            <person name="Yan M."/>
            <person name="Wang P."/>
            <person name="Xu J."/>
            <person name="Bruns T."/>
            <person name="Baldrian P."/>
            <person name="Vilgalys R."/>
            <person name="Dunand C."/>
            <person name="Henrissat B."/>
            <person name="Grigoriev I.V."/>
            <person name="Hibbett D."/>
            <person name="Nagy L.G."/>
            <person name="Martin F.M."/>
        </authorList>
    </citation>
    <scope>NUCLEOTIDE SEQUENCE</scope>
    <source>
        <strain evidence="19">UP504</strain>
    </source>
</reference>
<keyword evidence="5 14" id="KW-0723">Serine/threonine-protein kinase</keyword>
<keyword evidence="7 14" id="KW-0547">Nucleotide-binding</keyword>
<organism evidence="19 20">
    <name type="scientific">Hydnum rufescens UP504</name>
    <dbReference type="NCBI Taxonomy" id="1448309"/>
    <lineage>
        <taxon>Eukaryota</taxon>
        <taxon>Fungi</taxon>
        <taxon>Dikarya</taxon>
        <taxon>Basidiomycota</taxon>
        <taxon>Agaricomycotina</taxon>
        <taxon>Agaricomycetes</taxon>
        <taxon>Cantharellales</taxon>
        <taxon>Hydnaceae</taxon>
        <taxon>Hydnum</taxon>
    </lineage>
</organism>
<evidence type="ECO:0000313" key="19">
    <source>
        <dbReference type="EMBL" id="KAF9518981.1"/>
    </source>
</evidence>
<dbReference type="GO" id="GO:0004674">
    <property type="term" value="F:protein serine/threonine kinase activity"/>
    <property type="evidence" value="ECO:0007669"/>
    <property type="project" value="UniProtKB-KW"/>
</dbReference>